<name>A0ABW5XB98_9MICO</name>
<gene>
    <name evidence="1" type="ORF">ACFSYH_02015</name>
</gene>
<evidence type="ECO:0000313" key="2">
    <source>
        <dbReference type="Proteomes" id="UP001597391"/>
    </source>
</evidence>
<evidence type="ECO:0000313" key="1">
    <source>
        <dbReference type="EMBL" id="MFD2839347.1"/>
    </source>
</evidence>
<protein>
    <submittedName>
        <fullName evidence="1">Uncharacterized protein</fullName>
    </submittedName>
</protein>
<dbReference type="RefSeq" id="WP_377464802.1">
    <property type="nucleotide sequence ID" value="NZ_JBHUOP010000001.1"/>
</dbReference>
<sequence>MKILAIDPGNTHSGWVIIDAKTHQPLQFGKSPNHEVLNHCYGDLNWDLAVIEMIASYGMAVGREVFDTCVWIGRYLQAIHDTTKGLPTLTYRREVKLHHCHTSKAKDANITQALIDRYAYGQPNRGKGTKASPGWFHGFHADIWQAYALATHHADTLNAQFTADTLADVQPVVHAQETRTA</sequence>
<comment type="caution">
    <text evidence="1">The sequence shown here is derived from an EMBL/GenBank/DDBJ whole genome shotgun (WGS) entry which is preliminary data.</text>
</comment>
<dbReference type="EMBL" id="JBHUOP010000001">
    <property type="protein sequence ID" value="MFD2839347.1"/>
    <property type="molecule type" value="Genomic_DNA"/>
</dbReference>
<organism evidence="1 2">
    <name type="scientific">Populibacterium corticicola</name>
    <dbReference type="NCBI Taxonomy" id="1812826"/>
    <lineage>
        <taxon>Bacteria</taxon>
        <taxon>Bacillati</taxon>
        <taxon>Actinomycetota</taxon>
        <taxon>Actinomycetes</taxon>
        <taxon>Micrococcales</taxon>
        <taxon>Jonesiaceae</taxon>
        <taxon>Populibacterium</taxon>
    </lineage>
</organism>
<proteinExistence type="predicted"/>
<dbReference type="Proteomes" id="UP001597391">
    <property type="component" value="Unassembled WGS sequence"/>
</dbReference>
<accession>A0ABW5XB98</accession>
<keyword evidence="2" id="KW-1185">Reference proteome</keyword>
<reference evidence="2" key="1">
    <citation type="journal article" date="2019" name="Int. J. Syst. Evol. Microbiol.">
        <title>The Global Catalogue of Microorganisms (GCM) 10K type strain sequencing project: providing services to taxonomists for standard genome sequencing and annotation.</title>
        <authorList>
            <consortium name="The Broad Institute Genomics Platform"/>
            <consortium name="The Broad Institute Genome Sequencing Center for Infectious Disease"/>
            <person name="Wu L."/>
            <person name="Ma J."/>
        </authorList>
    </citation>
    <scope>NUCLEOTIDE SEQUENCE [LARGE SCALE GENOMIC DNA]</scope>
    <source>
        <strain evidence="2">KCTC 33576</strain>
    </source>
</reference>